<dbReference type="AlphaFoldDB" id="A0A8S0WT60"/>
<dbReference type="Gene3D" id="1.20.1280.50">
    <property type="match status" value="1"/>
</dbReference>
<comment type="caution">
    <text evidence="1">The sequence shown here is derived from an EMBL/GenBank/DDBJ whole genome shotgun (WGS) entry which is preliminary data.</text>
</comment>
<proteinExistence type="predicted"/>
<dbReference type="EMBL" id="CACVBS010000046">
    <property type="protein sequence ID" value="CAA7264956.1"/>
    <property type="molecule type" value="Genomic_DNA"/>
</dbReference>
<reference evidence="1 2" key="1">
    <citation type="submission" date="2020-01" db="EMBL/GenBank/DDBJ databases">
        <authorList>
            <person name="Gupta K D."/>
        </authorList>
    </citation>
    <scope>NUCLEOTIDE SEQUENCE [LARGE SCALE GENOMIC DNA]</scope>
</reference>
<evidence type="ECO:0008006" key="3">
    <source>
        <dbReference type="Google" id="ProtNLM"/>
    </source>
</evidence>
<gene>
    <name evidence="1" type="ORF">AAE3_LOCUS7302</name>
</gene>
<accession>A0A8S0WT60</accession>
<evidence type="ECO:0000313" key="1">
    <source>
        <dbReference type="EMBL" id="CAA7264956.1"/>
    </source>
</evidence>
<evidence type="ECO:0000313" key="2">
    <source>
        <dbReference type="Proteomes" id="UP000467700"/>
    </source>
</evidence>
<dbReference type="OrthoDB" id="3038402at2759"/>
<name>A0A8S0WT60_CYCAE</name>
<protein>
    <recommendedName>
        <fullName evidence="3">F-box domain-containing protein</fullName>
    </recommendedName>
</protein>
<dbReference type="Proteomes" id="UP000467700">
    <property type="component" value="Unassembled WGS sequence"/>
</dbReference>
<keyword evidence="2" id="KW-1185">Reference proteome</keyword>
<organism evidence="1 2">
    <name type="scientific">Cyclocybe aegerita</name>
    <name type="common">Black poplar mushroom</name>
    <name type="synonym">Agrocybe aegerita</name>
    <dbReference type="NCBI Taxonomy" id="1973307"/>
    <lineage>
        <taxon>Eukaryota</taxon>
        <taxon>Fungi</taxon>
        <taxon>Dikarya</taxon>
        <taxon>Basidiomycota</taxon>
        <taxon>Agaricomycotina</taxon>
        <taxon>Agaricomycetes</taxon>
        <taxon>Agaricomycetidae</taxon>
        <taxon>Agaricales</taxon>
        <taxon>Agaricineae</taxon>
        <taxon>Bolbitiaceae</taxon>
        <taxon>Cyclocybe</taxon>
    </lineage>
</organism>
<sequence>MLVIAISASSTSFLKPFPIPATDAGFSGPQPVTPLPSWCHHKGCVLLFHRTDIQRDPEVHRSESTPTPFGDEKLCWLSAESQSFTSISPNCKWKSAILAKRASMNHDSHSREICSRFQDIGIEEEVYASCTSCTMAGGERCVVCNQLRELDKKIKEMSELLGHLLRSAVDLKSHQMKRHRALKTPRNRLPTELLARIFMQLLPPGPASPASTFFPLLKVEAKAAPVEVAKWNHRPLSAVCRAWRDVVLSTPQMWTSIAVSVEESDASYAEFVSHQFLRSGGLPVSLKVYEPHRFINIALPLQPVPTTHRRHLFEIINAHSSRWKRLGTRLRPAMLQFVCGKPETNSSMSQHLTIERYSYISDNDGLARFAMKHSTPSPSTVFLKSISLDAVAISWEKVTHIELCSFDPSVFLALFRTAQAMSHLTLKEFSVEDWSPPIQIIEHTSLAGFQDSQF</sequence>